<dbReference type="GO" id="GO:0046474">
    <property type="term" value="P:glycerophospholipid biosynthetic process"/>
    <property type="evidence" value="ECO:0007669"/>
    <property type="project" value="TreeGrafter"/>
</dbReference>
<keyword evidence="2" id="KW-0808">Transferase</keyword>
<feature type="transmembrane region" description="Helical" evidence="7">
    <location>
        <begin position="51"/>
        <end position="69"/>
    </location>
</feature>
<feature type="transmembrane region" description="Helical" evidence="7">
    <location>
        <begin position="227"/>
        <end position="246"/>
    </location>
</feature>
<evidence type="ECO:0000256" key="5">
    <source>
        <dbReference type="ARBA" id="ARBA00023136"/>
    </source>
</evidence>
<dbReference type="GO" id="GO:0030258">
    <property type="term" value="P:lipid modification"/>
    <property type="evidence" value="ECO:0007669"/>
    <property type="project" value="TreeGrafter"/>
</dbReference>
<feature type="transmembrane region" description="Helical" evidence="7">
    <location>
        <begin position="382"/>
        <end position="401"/>
    </location>
</feature>
<dbReference type="PANTHER" id="PTHR13906:SF4">
    <property type="entry name" value="LYSOPHOSPHOLIPID ACYLTRANSFERASE 6"/>
    <property type="match status" value="1"/>
</dbReference>
<comment type="subcellular location">
    <subcellularLocation>
        <location evidence="1">Membrane</location>
        <topology evidence="1">Multi-pass membrane protein</topology>
    </subcellularLocation>
</comment>
<sequence length="498" mass="56935">MLPYINTPFLYLANIIGASPDELKLIGSFLLSYPLAGVLKRIPDSRPWQKNSYIIAVSLFYLVGLFDLWDGLRTLFISSAGAYAIATFIQGPFMPWIAFVFLMGHMSVNHIHRMYVNDPGLVDITGAQMVLIMKLSAFCWNVHDGALSEAALTDLQKERALRKLPPLLDFAGYVLFFPSLFAGPAFDYADYARYISTTMFDSPTNSDQQVKPPTRKLRRIPRSGTPATYKAIQGLIWIFLFVKFSAKYYPTYYASNEYMKYGFFRRVFQLYMLGITTRMKYYGVWSLTEGSCILSGIGFNGLDPKSKRWRWDRLRNVKPMHIELAQNSHDFLGYWNINTNLWLRNYVYLRVTPKGKKPGFAASMATFVTSAFWHGFYPGYYFAFILAAFIQTVAKEARRLFRPFFMSSDGKVPLSTKRYYDIATFLITQLAFAFTVAPFVLLTLSTILLVWSRVYFYAIIGVALCLGFFNSPGKAYLAKHLKARVQKSTVAQEGSKHM</sequence>
<dbReference type="EMBL" id="MU006091">
    <property type="protein sequence ID" value="KAF2841646.1"/>
    <property type="molecule type" value="Genomic_DNA"/>
</dbReference>
<dbReference type="Proteomes" id="UP000799429">
    <property type="component" value="Unassembled WGS sequence"/>
</dbReference>
<dbReference type="InterPro" id="IPR004299">
    <property type="entry name" value="MBOAT_fam"/>
</dbReference>
<keyword evidence="6" id="KW-0012">Acyltransferase</keyword>
<accession>A0A9P4VQ81</accession>
<proteinExistence type="predicted"/>
<feature type="transmembrane region" description="Helical" evidence="7">
    <location>
        <begin position="81"/>
        <end position="104"/>
    </location>
</feature>
<comment type="caution">
    <text evidence="8">The sequence shown here is derived from an EMBL/GenBank/DDBJ whole genome shotgun (WGS) entry which is preliminary data.</text>
</comment>
<dbReference type="GO" id="GO:0047184">
    <property type="term" value="F:1-acylglycerophosphocholine O-acyltransferase activity"/>
    <property type="evidence" value="ECO:0007669"/>
    <property type="project" value="TreeGrafter"/>
</dbReference>
<evidence type="ECO:0000313" key="8">
    <source>
        <dbReference type="EMBL" id="KAF2841646.1"/>
    </source>
</evidence>
<dbReference type="GO" id="GO:0005783">
    <property type="term" value="C:endoplasmic reticulum"/>
    <property type="evidence" value="ECO:0007669"/>
    <property type="project" value="TreeGrafter"/>
</dbReference>
<evidence type="ECO:0000256" key="7">
    <source>
        <dbReference type="SAM" id="Phobius"/>
    </source>
</evidence>
<dbReference type="OrthoDB" id="286734at2759"/>
<dbReference type="PANTHER" id="PTHR13906">
    <property type="entry name" value="PORCUPINE"/>
    <property type="match status" value="1"/>
</dbReference>
<feature type="transmembrane region" description="Helical" evidence="7">
    <location>
        <begin position="422"/>
        <end position="448"/>
    </location>
</feature>
<dbReference type="GO" id="GO:0003841">
    <property type="term" value="F:1-acylglycerol-3-phosphate O-acyltransferase activity"/>
    <property type="evidence" value="ECO:0007669"/>
    <property type="project" value="TreeGrafter"/>
</dbReference>
<name>A0A9P4VQ81_9PEZI</name>
<feature type="transmembrane region" description="Helical" evidence="7">
    <location>
        <begin position="167"/>
        <end position="186"/>
    </location>
</feature>
<dbReference type="Pfam" id="PF03062">
    <property type="entry name" value="MBOAT"/>
    <property type="match status" value="1"/>
</dbReference>
<evidence type="ECO:0000256" key="3">
    <source>
        <dbReference type="ARBA" id="ARBA00022692"/>
    </source>
</evidence>
<evidence type="ECO:0000313" key="9">
    <source>
        <dbReference type="Proteomes" id="UP000799429"/>
    </source>
</evidence>
<keyword evidence="5 7" id="KW-0472">Membrane</keyword>
<dbReference type="GO" id="GO:0016020">
    <property type="term" value="C:membrane"/>
    <property type="evidence" value="ECO:0007669"/>
    <property type="project" value="UniProtKB-SubCell"/>
</dbReference>
<feature type="transmembrane region" description="Helical" evidence="7">
    <location>
        <begin position="454"/>
        <end position="477"/>
    </location>
</feature>
<dbReference type="InterPro" id="IPR049941">
    <property type="entry name" value="LPLAT_7/PORCN-like"/>
</dbReference>
<reference evidence="8" key="1">
    <citation type="journal article" date="2020" name="Stud. Mycol.">
        <title>101 Dothideomycetes genomes: a test case for predicting lifestyles and emergence of pathogens.</title>
        <authorList>
            <person name="Haridas S."/>
            <person name="Albert R."/>
            <person name="Binder M."/>
            <person name="Bloem J."/>
            <person name="Labutti K."/>
            <person name="Salamov A."/>
            <person name="Andreopoulos B."/>
            <person name="Baker S."/>
            <person name="Barry K."/>
            <person name="Bills G."/>
            <person name="Bluhm B."/>
            <person name="Cannon C."/>
            <person name="Castanera R."/>
            <person name="Culley D."/>
            <person name="Daum C."/>
            <person name="Ezra D."/>
            <person name="Gonzalez J."/>
            <person name="Henrissat B."/>
            <person name="Kuo A."/>
            <person name="Liang C."/>
            <person name="Lipzen A."/>
            <person name="Lutzoni F."/>
            <person name="Magnuson J."/>
            <person name="Mondo S."/>
            <person name="Nolan M."/>
            <person name="Ohm R."/>
            <person name="Pangilinan J."/>
            <person name="Park H.-J."/>
            <person name="Ramirez L."/>
            <person name="Alfaro M."/>
            <person name="Sun H."/>
            <person name="Tritt A."/>
            <person name="Yoshinaga Y."/>
            <person name="Zwiers L.-H."/>
            <person name="Turgeon B."/>
            <person name="Goodwin S."/>
            <person name="Spatafora J."/>
            <person name="Crous P."/>
            <person name="Grigoriev I."/>
        </authorList>
    </citation>
    <scope>NUCLEOTIDE SEQUENCE</scope>
    <source>
        <strain evidence="8">CBS 101060</strain>
    </source>
</reference>
<evidence type="ECO:0000256" key="2">
    <source>
        <dbReference type="ARBA" id="ARBA00022679"/>
    </source>
</evidence>
<keyword evidence="9" id="KW-1185">Reference proteome</keyword>
<evidence type="ECO:0000256" key="1">
    <source>
        <dbReference type="ARBA" id="ARBA00004141"/>
    </source>
</evidence>
<evidence type="ECO:0000256" key="6">
    <source>
        <dbReference type="ARBA" id="ARBA00023315"/>
    </source>
</evidence>
<evidence type="ECO:0000256" key="4">
    <source>
        <dbReference type="ARBA" id="ARBA00022989"/>
    </source>
</evidence>
<organism evidence="8 9">
    <name type="scientific">Patellaria atrata CBS 101060</name>
    <dbReference type="NCBI Taxonomy" id="1346257"/>
    <lineage>
        <taxon>Eukaryota</taxon>
        <taxon>Fungi</taxon>
        <taxon>Dikarya</taxon>
        <taxon>Ascomycota</taxon>
        <taxon>Pezizomycotina</taxon>
        <taxon>Dothideomycetes</taxon>
        <taxon>Dothideomycetes incertae sedis</taxon>
        <taxon>Patellariales</taxon>
        <taxon>Patellariaceae</taxon>
        <taxon>Patellaria</taxon>
    </lineage>
</organism>
<keyword evidence="3 7" id="KW-0812">Transmembrane</keyword>
<protein>
    <submittedName>
        <fullName evidence="8">MBOAT-domain-containing protein</fullName>
    </submittedName>
</protein>
<gene>
    <name evidence="8" type="ORF">M501DRAFT_1000918</name>
</gene>
<keyword evidence="4 7" id="KW-1133">Transmembrane helix</keyword>
<dbReference type="AlphaFoldDB" id="A0A9P4VQ81"/>